<reference evidence="4 5" key="1">
    <citation type="submission" date="2014-03" db="EMBL/GenBank/DDBJ databases">
        <title>Bradyrhizobium valentinum sp. nov., isolated from effective nodules of Lupinus mariae-josephae, a lupine endemic of basic-lime soils in Eastern Spain.</title>
        <authorList>
            <person name="Duran D."/>
            <person name="Rey L."/>
            <person name="Navarro A."/>
            <person name="Busquets A."/>
            <person name="Imperial J."/>
            <person name="Ruiz-Argueso T."/>
        </authorList>
    </citation>
    <scope>NUCLEOTIDE SEQUENCE [LARGE SCALE GENOMIC DNA]</scope>
    <source>
        <strain evidence="4 5">CCBAU 23086</strain>
    </source>
</reference>
<feature type="compositionally biased region" description="Basic and acidic residues" evidence="1">
    <location>
        <begin position="334"/>
        <end position="345"/>
    </location>
</feature>
<dbReference type="InterPro" id="IPR022060">
    <property type="entry name" value="DUF3616"/>
</dbReference>
<feature type="chain" id="PRO_5006444823" description="DUF3616 domain-containing protein" evidence="2">
    <location>
        <begin position="28"/>
        <end position="357"/>
    </location>
</feature>
<dbReference type="AlphaFoldDB" id="A0A0R3N2U0"/>
<dbReference type="Proteomes" id="UP000051660">
    <property type="component" value="Unassembled WGS sequence"/>
</dbReference>
<organism evidence="4 5">
    <name type="scientific">Bradyrhizobium lablabi</name>
    <dbReference type="NCBI Taxonomy" id="722472"/>
    <lineage>
        <taxon>Bacteria</taxon>
        <taxon>Pseudomonadati</taxon>
        <taxon>Pseudomonadota</taxon>
        <taxon>Alphaproteobacteria</taxon>
        <taxon>Hyphomicrobiales</taxon>
        <taxon>Nitrobacteraceae</taxon>
        <taxon>Bradyrhizobium</taxon>
    </lineage>
</organism>
<dbReference type="OrthoDB" id="5560405at2"/>
<proteinExistence type="predicted"/>
<dbReference type="EMBL" id="LLYB01000046">
    <property type="protein sequence ID" value="KRR26366.1"/>
    <property type="molecule type" value="Genomic_DNA"/>
</dbReference>
<evidence type="ECO:0000313" key="4">
    <source>
        <dbReference type="EMBL" id="KRR26366.1"/>
    </source>
</evidence>
<name>A0A0R3N2U0_9BRAD</name>
<accession>A0A0R3N2U0</accession>
<feature type="domain" description="DUF3616" evidence="3">
    <location>
        <begin position="45"/>
        <end position="307"/>
    </location>
</feature>
<evidence type="ECO:0000256" key="2">
    <source>
        <dbReference type="SAM" id="SignalP"/>
    </source>
</evidence>
<evidence type="ECO:0000256" key="1">
    <source>
        <dbReference type="SAM" id="MobiDB-lite"/>
    </source>
</evidence>
<feature type="signal peptide" evidence="2">
    <location>
        <begin position="1"/>
        <end position="27"/>
    </location>
</feature>
<dbReference type="Pfam" id="PF12275">
    <property type="entry name" value="DUF3616"/>
    <property type="match status" value="1"/>
</dbReference>
<keyword evidence="2" id="KW-0732">Signal</keyword>
<evidence type="ECO:0000259" key="3">
    <source>
        <dbReference type="Pfam" id="PF12275"/>
    </source>
</evidence>
<evidence type="ECO:0000313" key="5">
    <source>
        <dbReference type="Proteomes" id="UP000051660"/>
    </source>
</evidence>
<sequence length="357" mass="38269">MAKSIPALRLLVIATLSTLTTSFSAAAQDAGQITTYRGACDGSAAVALDQNFFTVADDDSNVLNVYRMGQAAAVQELDLNAFLEAPTKKKPGPDGKPVFKEADLEGAARIGDRIYWIASHARDSKGEAEPGRSRLFATRIVSQADGPRLEPIGSGAYKDLREAMFDDAKLKKKLKPFKLSDAYAPGEEEGPAPESKNGFNIEGLAATPDGRLLIGFRNPRPGNKALVISLDNPAEVVDAGKTPVFGNPWQLGKLEGRGIRSIEWINNTYVIVAGPHGDAEDSDIEPPFALFTWSGKESDTEPVAMKVKLPDDFTAEAVFAIPGSSDMMLLSDNGTKKCKDADKSQKSFRALTLPAPK</sequence>
<feature type="region of interest" description="Disordered" evidence="1">
    <location>
        <begin position="331"/>
        <end position="357"/>
    </location>
</feature>
<gene>
    <name evidence="4" type="ORF">CQ14_02360</name>
</gene>
<dbReference type="RefSeq" id="WP_057857036.1">
    <property type="nucleotide sequence ID" value="NZ_LLYB01000046.1"/>
</dbReference>
<comment type="caution">
    <text evidence="4">The sequence shown here is derived from an EMBL/GenBank/DDBJ whole genome shotgun (WGS) entry which is preliminary data.</text>
</comment>
<protein>
    <recommendedName>
        <fullName evidence="3">DUF3616 domain-containing protein</fullName>
    </recommendedName>
</protein>